<dbReference type="InterPro" id="IPR029064">
    <property type="entry name" value="Ribosomal_eL30-like_sf"/>
</dbReference>
<evidence type="ECO:0000256" key="7">
    <source>
        <dbReference type="ARBA" id="ARBA00022759"/>
    </source>
</evidence>
<comment type="function">
    <text evidence="9">May function in recognizing stalled ribosomes, interact with stem-loop structures in stalled mRNA molecules, and effect endonucleolytic cleavage of the mRNA. May play a role in the release non-functional ribosomes and degradation of damaged mRNAs. Has endoribonuclease activity.</text>
</comment>
<keyword evidence="8 9" id="KW-0378">Hydrolase</keyword>
<dbReference type="GO" id="GO:0016787">
    <property type="term" value="F:hydrolase activity"/>
    <property type="evidence" value="ECO:0007669"/>
    <property type="project" value="UniProtKB-KW"/>
</dbReference>
<accession>U3TGY9</accession>
<dbReference type="AlphaFoldDB" id="U3TGY9"/>
<evidence type="ECO:0000256" key="8">
    <source>
        <dbReference type="ARBA" id="ARBA00022801"/>
    </source>
</evidence>
<dbReference type="GO" id="GO:0032790">
    <property type="term" value="P:ribosome disassembly"/>
    <property type="evidence" value="ECO:0007669"/>
    <property type="project" value="TreeGrafter"/>
</dbReference>
<dbReference type="GO" id="GO:0004519">
    <property type="term" value="F:endonuclease activity"/>
    <property type="evidence" value="ECO:0007669"/>
    <property type="project" value="UniProtKB-UniRule"/>
</dbReference>
<evidence type="ECO:0000256" key="3">
    <source>
        <dbReference type="ARBA" id="ARBA00009504"/>
    </source>
</evidence>
<comment type="domain">
    <text evidence="9">The N-terminal domain has the RNA-binding Sm fold. It harbors the endoribonuclease activity.</text>
</comment>
<keyword evidence="4 9" id="KW-0963">Cytoplasm</keyword>
<dbReference type="GO" id="GO:0070651">
    <property type="term" value="P:nonfunctional rRNA decay"/>
    <property type="evidence" value="ECO:0007669"/>
    <property type="project" value="TreeGrafter"/>
</dbReference>
<dbReference type="GO" id="GO:0070966">
    <property type="term" value="P:nuclear-transcribed mRNA catabolic process, no-go decay"/>
    <property type="evidence" value="ECO:0007669"/>
    <property type="project" value="InterPro"/>
</dbReference>
<dbReference type="SUPFAM" id="SSF53137">
    <property type="entry name" value="Translational machinery components"/>
    <property type="match status" value="1"/>
</dbReference>
<evidence type="ECO:0000256" key="1">
    <source>
        <dbReference type="ARBA" id="ARBA00001968"/>
    </source>
</evidence>
<dbReference type="EC" id="3.1.-.-" evidence="9"/>
<proteinExistence type="inferred from homology"/>
<dbReference type="PANTHER" id="PTHR10853">
    <property type="entry name" value="PELOTA"/>
    <property type="match status" value="1"/>
</dbReference>
<protein>
    <recommendedName>
        <fullName evidence="9">Protein pelota homolog</fullName>
        <ecNumber evidence="9">3.1.-.-</ecNumber>
    </recommendedName>
</protein>
<dbReference type="STRING" id="1198449.ACAM_1130"/>
<dbReference type="Proteomes" id="UP000016887">
    <property type="component" value="Chromosome"/>
</dbReference>
<comment type="subunit">
    <text evidence="9">Monomer.</text>
</comment>
<dbReference type="SUPFAM" id="SSF159065">
    <property type="entry name" value="Dom34/Pelota N-terminal domain-like"/>
    <property type="match status" value="1"/>
</dbReference>
<dbReference type="eggNOG" id="arCOG01741">
    <property type="taxonomic scope" value="Archaea"/>
</dbReference>
<evidence type="ECO:0000313" key="12">
    <source>
        <dbReference type="Proteomes" id="UP000016887"/>
    </source>
</evidence>
<dbReference type="PANTHER" id="PTHR10853:SF0">
    <property type="entry name" value="PROTEIN PELOTA HOMOLOG"/>
    <property type="match status" value="1"/>
</dbReference>
<dbReference type="InterPro" id="IPR023521">
    <property type="entry name" value="Pelota_arc"/>
</dbReference>
<keyword evidence="7 9" id="KW-0255">Endonuclease</keyword>
<keyword evidence="6 9" id="KW-0479">Metal-binding</keyword>
<keyword evidence="5 9" id="KW-0540">Nuclease</keyword>
<dbReference type="KEGG" id="acj:ACAM_1130"/>
<name>U3TGY9_9CREN</name>
<dbReference type="GO" id="GO:0005737">
    <property type="term" value="C:cytoplasm"/>
    <property type="evidence" value="ECO:0007669"/>
    <property type="project" value="UniProtKB-SubCell"/>
</dbReference>
<dbReference type="RefSeq" id="WP_022541870.1">
    <property type="nucleotide sequence ID" value="NC_022521.1"/>
</dbReference>
<dbReference type="Pfam" id="PF26356">
    <property type="entry name" value="Pelota_N"/>
    <property type="match status" value="1"/>
</dbReference>
<dbReference type="Gene3D" id="3.30.420.60">
    <property type="entry name" value="eRF1 domain 2"/>
    <property type="match status" value="1"/>
</dbReference>
<organism evidence="11 12">
    <name type="scientific">Aeropyrum camini SY1 = JCM 12091</name>
    <dbReference type="NCBI Taxonomy" id="1198449"/>
    <lineage>
        <taxon>Archaea</taxon>
        <taxon>Thermoproteota</taxon>
        <taxon>Thermoprotei</taxon>
        <taxon>Desulfurococcales</taxon>
        <taxon>Desulfurococcaceae</taxon>
        <taxon>Aeropyrum</taxon>
    </lineage>
</organism>
<evidence type="ECO:0000256" key="2">
    <source>
        <dbReference type="ARBA" id="ARBA00004496"/>
    </source>
</evidence>
<gene>
    <name evidence="9 11" type="primary">pelA</name>
    <name evidence="11" type="ORF">ACAM_1130</name>
</gene>
<dbReference type="Gene3D" id="3.30.1330.30">
    <property type="match status" value="1"/>
</dbReference>
<dbReference type="InterPro" id="IPR058547">
    <property type="entry name" value="Pelota_N"/>
</dbReference>
<evidence type="ECO:0000256" key="5">
    <source>
        <dbReference type="ARBA" id="ARBA00022722"/>
    </source>
</evidence>
<evidence type="ECO:0000256" key="6">
    <source>
        <dbReference type="ARBA" id="ARBA00022723"/>
    </source>
</evidence>
<dbReference type="GO" id="GO:0046872">
    <property type="term" value="F:metal ion binding"/>
    <property type="evidence" value="ECO:0007669"/>
    <property type="project" value="UniProtKB-UniRule"/>
</dbReference>
<dbReference type="InterPro" id="IPR038069">
    <property type="entry name" value="Pelota/DOM34_N"/>
</dbReference>
<comment type="cofactor">
    <cofactor evidence="1 9">
        <name>a divalent metal cation</name>
        <dbReference type="ChEBI" id="CHEBI:60240"/>
    </cofactor>
</comment>
<dbReference type="Gene3D" id="2.30.30.870">
    <property type="entry name" value="Pelota, domain A"/>
    <property type="match status" value="1"/>
</dbReference>
<keyword evidence="12" id="KW-1185">Reference proteome</keyword>
<dbReference type="Pfam" id="PF03465">
    <property type="entry name" value="eRF1_3"/>
    <property type="match status" value="1"/>
</dbReference>
<dbReference type="SMART" id="SM01194">
    <property type="entry name" value="eRF1_1"/>
    <property type="match status" value="1"/>
</dbReference>
<dbReference type="InterPro" id="IPR005142">
    <property type="entry name" value="eRF1_3"/>
</dbReference>
<evidence type="ECO:0000259" key="10">
    <source>
        <dbReference type="SMART" id="SM01194"/>
    </source>
</evidence>
<comment type="similarity">
    <text evidence="3 9">Belongs to the eukaryotic release factor 1 family. Pelota subfamily.</text>
</comment>
<dbReference type="HAMAP" id="MF_01853">
    <property type="entry name" value="PelO"/>
    <property type="match status" value="1"/>
</dbReference>
<reference evidence="11 12" key="1">
    <citation type="journal article" date="2013" name="Appl. Environ. Microbiol.">
        <title>Variation of the Virus-Related Elements within Syntenic Genomes of the Hyperthermophilic Archaeon Aeropyrum.</title>
        <authorList>
            <person name="Daifuku T."/>
            <person name="Yoshida T."/>
            <person name="Kitamura T."/>
            <person name="Kawaichi S."/>
            <person name="Inoue T."/>
            <person name="Nomura K."/>
            <person name="Yoshida Y."/>
            <person name="Kuno S."/>
            <person name="Sako Y."/>
        </authorList>
    </citation>
    <scope>NUCLEOTIDE SEQUENCE [LARGE SCALE GENOMIC DNA]</scope>
    <source>
        <strain evidence="11 12">SY1</strain>
    </source>
</reference>
<dbReference type="InterPro" id="IPR004405">
    <property type="entry name" value="TF_pelota"/>
</dbReference>
<dbReference type="InterPro" id="IPR005140">
    <property type="entry name" value="eRF1_Pelota-like_N"/>
</dbReference>
<dbReference type="SUPFAM" id="SSF55315">
    <property type="entry name" value="L30e-like"/>
    <property type="match status" value="1"/>
</dbReference>
<dbReference type="EMBL" id="AP012489">
    <property type="protein sequence ID" value="BAN90599.1"/>
    <property type="molecule type" value="Genomic_DNA"/>
</dbReference>
<comment type="subcellular location">
    <subcellularLocation>
        <location evidence="2 9">Cytoplasm</location>
    </subcellularLocation>
</comment>
<evidence type="ECO:0000313" key="11">
    <source>
        <dbReference type="EMBL" id="BAN90599.1"/>
    </source>
</evidence>
<sequence>MRVEVLDNKRKIVRLRPESEEDLWLLRITLRPGDVVRIRTYRDVQVGSGRKERVAMTLSIRLDSIEFQPFTGKLRISGIVVEGPDEFGVKGRRHSTAVSIGTWLVVEREKGWGEKELDRLASGRARGTAVVAAVDYDEFALAVLAGHGMKILEDTSARLPGKDDPSREQEIEKYIDRAAGRIVEEASRHRAPIAVIAGPGLLKARVAEKVQRAMPSLKVATVDTSMGGVAGVREALRRETVTRILRELSIVEAEEVLEEFLRRIAKSRDTVAYTPQEVLAVARMGAVDTVLLVDSLLHSPDDAEREAVDEALRLVESMGGRVIIIPDDSPAGERLASFGGVVAILRYPVPQEARRL</sequence>
<evidence type="ECO:0000256" key="4">
    <source>
        <dbReference type="ARBA" id="ARBA00022490"/>
    </source>
</evidence>
<dbReference type="GO" id="GO:0070481">
    <property type="term" value="P:nuclear-transcribed mRNA catabolic process, non-stop decay"/>
    <property type="evidence" value="ECO:0007669"/>
    <property type="project" value="InterPro"/>
</dbReference>
<dbReference type="GeneID" id="17110432"/>
<feature type="domain" description="eRF1/Pelota-like N-terminal" evidence="10">
    <location>
        <begin position="1"/>
        <end position="125"/>
    </location>
</feature>
<dbReference type="GO" id="GO:0071025">
    <property type="term" value="P:RNA surveillance"/>
    <property type="evidence" value="ECO:0007669"/>
    <property type="project" value="InterPro"/>
</dbReference>
<evidence type="ECO:0000256" key="9">
    <source>
        <dbReference type="HAMAP-Rule" id="MF_01853"/>
    </source>
</evidence>
<dbReference type="InterPro" id="IPR042226">
    <property type="entry name" value="eFR1_2_sf"/>
</dbReference>
<dbReference type="OrthoDB" id="31300at2157"/>